<dbReference type="Proteomes" id="UP000321820">
    <property type="component" value="Chromosome"/>
</dbReference>
<dbReference type="KEGG" id="talb:FTW19_10380"/>
<proteinExistence type="predicted"/>
<gene>
    <name evidence="1" type="ORF">FTW19_10380</name>
</gene>
<keyword evidence="2" id="KW-1185">Reference proteome</keyword>
<reference evidence="1 2" key="1">
    <citation type="submission" date="2019-08" db="EMBL/GenBank/DDBJ databases">
        <title>Complete genome sequence of Terriglobus albidus strain ORNL.</title>
        <authorList>
            <person name="Podar M."/>
        </authorList>
    </citation>
    <scope>NUCLEOTIDE SEQUENCE [LARGE SCALE GENOMIC DNA]</scope>
    <source>
        <strain evidence="1 2">ORNL</strain>
    </source>
</reference>
<sequence length="123" mass="13281">MQSTHNDFLVLSIGDDAALLHNRADILMRAGYNVLSLPSSVWLDEALYPGYGTVILCHTVPTARQILMGSALARAGVPIVCMTDKLSTTALGAMYSEDFTSLFNFLEQAAAHYETKTLRSAAA</sequence>
<protein>
    <submittedName>
        <fullName evidence="1">Uncharacterized protein</fullName>
    </submittedName>
</protein>
<evidence type="ECO:0000313" key="1">
    <source>
        <dbReference type="EMBL" id="QEE28371.1"/>
    </source>
</evidence>
<dbReference type="AlphaFoldDB" id="A0A5B9ED96"/>
<dbReference type="EMBL" id="CP042806">
    <property type="protein sequence ID" value="QEE28371.1"/>
    <property type="molecule type" value="Genomic_DNA"/>
</dbReference>
<organism evidence="1 2">
    <name type="scientific">Terriglobus albidus</name>
    <dbReference type="NCBI Taxonomy" id="1592106"/>
    <lineage>
        <taxon>Bacteria</taxon>
        <taxon>Pseudomonadati</taxon>
        <taxon>Acidobacteriota</taxon>
        <taxon>Terriglobia</taxon>
        <taxon>Terriglobales</taxon>
        <taxon>Acidobacteriaceae</taxon>
        <taxon>Terriglobus</taxon>
    </lineage>
</organism>
<evidence type="ECO:0000313" key="2">
    <source>
        <dbReference type="Proteomes" id="UP000321820"/>
    </source>
</evidence>
<accession>A0A5B9ED96</accession>
<name>A0A5B9ED96_9BACT</name>
<dbReference type="RefSeq" id="WP_147647561.1">
    <property type="nucleotide sequence ID" value="NZ_CP042806.1"/>
</dbReference>